<dbReference type="InterPro" id="IPR027417">
    <property type="entry name" value="P-loop_NTPase"/>
</dbReference>
<dbReference type="InterPro" id="IPR047187">
    <property type="entry name" value="SF1_C_Upf1"/>
</dbReference>
<keyword evidence="4" id="KW-0347">Helicase</keyword>
<dbReference type="GO" id="GO:0005524">
    <property type="term" value="F:ATP binding"/>
    <property type="evidence" value="ECO:0007669"/>
    <property type="project" value="UniProtKB-KW"/>
</dbReference>
<evidence type="ECO:0000256" key="5">
    <source>
        <dbReference type="ARBA" id="ARBA00022840"/>
    </source>
</evidence>
<sequence>MNHLNDSRSRIMEFWRACELFSPQSIPRVNPRDEREPVFLIEPGGLLPWEPGHPLQHRRIKPTMTWRHILYGGIFQLDRMRVLLEEVFGADPENFDRAPQGTSALFAMILTEEGRPLLKTWEFSSAAWAVGRTSSPPGPASAAWLEGFDIACSTLATAAESRVAAFEYDQKAAELRRKDVHVGRPLAYGDVAALVRLTTERFGVAGVLEPDGFLVKSVQVSRRREHSTDETTDFLNSLIVHDLERVSSAVRRGAYGAALDAYLAVSEPARVDLRQDPRVVFEHVAPGLVPAGRWPQAPDKPLALSQQFAVNTIMGTLASGSGLFAVNGPPGTGKTTMLRDLVAANVVERARRLSKIPHTAAAFTGERRWKTGDRTRVVSLWREDLTGFEMVVTSANNGAVENVTTEIPGRKAIDTPWRETAGYFDDVASRVLGEPAWGLVAAKLGRKSNRIEFVSEAWYGTAGERGILAILKEWEQDDGAVDWSAAVKSFTLAYERVQALQRERDEAYQVLREVPAVQEAIDRTTTEIRTAENRLDALSHDFERAQRLTEQAQSELSQRAAKRAEHQRFQPSVTTAIFTLGKASREWAAENKTLALEVRSAQAALDDATVRMKSLRETAASVAQERDRKRAELSRLHTRLTELQFHSTHHQADLGRFFPDDQWWASAEQREQHTLWTDEEWNRARADLFIEALRLHQAFLRAEATRMRRSLQAAMDVVSGAAPRDAPEEAIRAAWHSFFFLVPVVSTTCASFDRVFSHLTQEALGWLFIDESGQAAPQLAAGAIWRSRRVVVVGDPLQLEPVVTLPFAAQQALRRTYGVRDERWLPGRTSVQQLADRANRYGTYLPGEDEPVWVGAPLRVHRRCDQPMFDVSNAIAYDGLMVYGKPEQPPLQLPESTWIDVAGTSGGGHWIPEEGDALVRVLRRLAREEVSPDDIFVISPFRDVVRGLGQVIRQFPGLTARTVHTTQGKEADVVILVLGGDPRRPRAKGWAAKRPNLLNVAVSRAKRRLYVIGDRAEWSRQRYLDVLASHLPRRTLPPAAPDSPPSSIEAELSWPSAPHNTRTWMWE</sequence>
<protein>
    <submittedName>
        <fullName evidence="10">Putative nuclease with TOPRIM domain</fullName>
    </submittedName>
</protein>
<feature type="domain" description="DNA2/NAM7 helicase-like C-terminal" evidence="9">
    <location>
        <begin position="912"/>
        <end position="1015"/>
    </location>
</feature>
<dbReference type="PANTHER" id="PTHR43788:SF8">
    <property type="entry name" value="DNA-BINDING PROTEIN SMUBP-2"/>
    <property type="match status" value="1"/>
</dbReference>
<keyword evidence="3" id="KW-0378">Hydrolase</keyword>
<proteinExistence type="inferred from homology"/>
<keyword evidence="5" id="KW-0067">ATP-binding</keyword>
<evidence type="ECO:0000313" key="10">
    <source>
        <dbReference type="EMBL" id="MBB5130915.1"/>
    </source>
</evidence>
<dbReference type="CDD" id="cd18808">
    <property type="entry name" value="SF1_C_Upf1"/>
    <property type="match status" value="1"/>
</dbReference>
<comment type="caution">
    <text evidence="10">The sequence shown here is derived from an EMBL/GenBank/DDBJ whole genome shotgun (WGS) entry which is preliminary data.</text>
</comment>
<evidence type="ECO:0000256" key="3">
    <source>
        <dbReference type="ARBA" id="ARBA00022801"/>
    </source>
</evidence>
<evidence type="ECO:0000259" key="9">
    <source>
        <dbReference type="Pfam" id="PF13087"/>
    </source>
</evidence>
<evidence type="ECO:0000256" key="6">
    <source>
        <dbReference type="SAM" id="Coils"/>
    </source>
</evidence>
<feature type="domain" description="DNA2/NAM7 helicase helicase" evidence="8">
    <location>
        <begin position="635"/>
        <end position="803"/>
    </location>
</feature>
<dbReference type="Proteomes" id="UP000578449">
    <property type="component" value="Unassembled WGS sequence"/>
</dbReference>
<feature type="coiled-coil region" evidence="6">
    <location>
        <begin position="598"/>
        <end position="632"/>
    </location>
</feature>
<organism evidence="10 11">
    <name type="scientific">Thermocatellispora tengchongensis</name>
    <dbReference type="NCBI Taxonomy" id="1073253"/>
    <lineage>
        <taxon>Bacteria</taxon>
        <taxon>Bacillati</taxon>
        <taxon>Actinomycetota</taxon>
        <taxon>Actinomycetes</taxon>
        <taxon>Streptosporangiales</taxon>
        <taxon>Streptosporangiaceae</taxon>
        <taxon>Thermocatellispora</taxon>
    </lineage>
</organism>
<accession>A0A840P4E3</accession>
<dbReference type="AlphaFoldDB" id="A0A840P4E3"/>
<keyword evidence="6" id="KW-0175">Coiled coil</keyword>
<feature type="region of interest" description="Disordered" evidence="7">
    <location>
        <begin position="1034"/>
        <end position="1054"/>
    </location>
</feature>
<dbReference type="Gene3D" id="3.40.50.300">
    <property type="entry name" value="P-loop containing nucleotide triphosphate hydrolases"/>
    <property type="match status" value="3"/>
</dbReference>
<dbReference type="InterPro" id="IPR041679">
    <property type="entry name" value="DNA2/NAM7-like_C"/>
</dbReference>
<evidence type="ECO:0000256" key="4">
    <source>
        <dbReference type="ARBA" id="ARBA00022806"/>
    </source>
</evidence>
<dbReference type="Pfam" id="PF13086">
    <property type="entry name" value="AAA_11"/>
    <property type="match status" value="1"/>
</dbReference>
<evidence type="ECO:0000259" key="8">
    <source>
        <dbReference type="Pfam" id="PF13086"/>
    </source>
</evidence>
<comment type="similarity">
    <text evidence="1">Belongs to the DNA2/NAM7 helicase family.</text>
</comment>
<evidence type="ECO:0000313" key="11">
    <source>
        <dbReference type="Proteomes" id="UP000578449"/>
    </source>
</evidence>
<dbReference type="InterPro" id="IPR041677">
    <property type="entry name" value="DNA2/NAM7_AAA_11"/>
</dbReference>
<keyword evidence="2" id="KW-0547">Nucleotide-binding</keyword>
<evidence type="ECO:0000256" key="1">
    <source>
        <dbReference type="ARBA" id="ARBA00007913"/>
    </source>
</evidence>
<dbReference type="InterPro" id="IPR050534">
    <property type="entry name" value="Coronavir_polyprotein_1ab"/>
</dbReference>
<evidence type="ECO:0000256" key="2">
    <source>
        <dbReference type="ARBA" id="ARBA00022741"/>
    </source>
</evidence>
<keyword evidence="11" id="KW-1185">Reference proteome</keyword>
<dbReference type="SUPFAM" id="SSF52540">
    <property type="entry name" value="P-loop containing nucleoside triphosphate hydrolases"/>
    <property type="match status" value="1"/>
</dbReference>
<dbReference type="EMBL" id="JACHGN010000001">
    <property type="protein sequence ID" value="MBB5130915.1"/>
    <property type="molecule type" value="Genomic_DNA"/>
</dbReference>
<name>A0A840P4E3_9ACTN</name>
<dbReference type="PANTHER" id="PTHR43788">
    <property type="entry name" value="DNA2/NAM7 HELICASE FAMILY MEMBER"/>
    <property type="match status" value="1"/>
</dbReference>
<gene>
    <name evidence="10" type="ORF">HNP84_000603</name>
</gene>
<dbReference type="GO" id="GO:0003678">
    <property type="term" value="F:DNA helicase activity"/>
    <property type="evidence" value="ECO:0007669"/>
    <property type="project" value="UniProtKB-ARBA"/>
</dbReference>
<reference evidence="10 11" key="1">
    <citation type="submission" date="2020-08" db="EMBL/GenBank/DDBJ databases">
        <title>Genomic Encyclopedia of Type Strains, Phase IV (KMG-IV): sequencing the most valuable type-strain genomes for metagenomic binning, comparative biology and taxonomic classification.</title>
        <authorList>
            <person name="Goeker M."/>
        </authorList>
    </citation>
    <scope>NUCLEOTIDE SEQUENCE [LARGE SCALE GENOMIC DNA]</scope>
    <source>
        <strain evidence="10 11">DSM 45615</strain>
    </source>
</reference>
<dbReference type="GO" id="GO:0016787">
    <property type="term" value="F:hydrolase activity"/>
    <property type="evidence" value="ECO:0007669"/>
    <property type="project" value="UniProtKB-KW"/>
</dbReference>
<evidence type="ECO:0000256" key="7">
    <source>
        <dbReference type="SAM" id="MobiDB-lite"/>
    </source>
</evidence>
<dbReference type="RefSeq" id="WP_185047729.1">
    <property type="nucleotide sequence ID" value="NZ_BAABIX010000013.1"/>
</dbReference>
<feature type="coiled-coil region" evidence="6">
    <location>
        <begin position="521"/>
        <end position="555"/>
    </location>
</feature>
<dbReference type="Pfam" id="PF13087">
    <property type="entry name" value="AAA_12"/>
    <property type="match status" value="1"/>
</dbReference>